<gene>
    <name evidence="4" type="ORF">HF682_04105</name>
</gene>
<comment type="caution">
    <text evidence="4">The sequence shown here is derived from an EMBL/GenBank/DDBJ whole genome shotgun (WGS) entry which is preliminary data.</text>
</comment>
<evidence type="ECO:0000256" key="1">
    <source>
        <dbReference type="ARBA" id="ARBA00022729"/>
    </source>
</evidence>
<dbReference type="Proteomes" id="UP000587991">
    <property type="component" value="Unassembled WGS sequence"/>
</dbReference>
<feature type="signal peptide" evidence="2">
    <location>
        <begin position="1"/>
        <end position="22"/>
    </location>
</feature>
<dbReference type="PANTHER" id="PTHR35936:SF25">
    <property type="entry name" value="ABC TRANSPORTER SUBSTRATE-BINDING PROTEIN"/>
    <property type="match status" value="1"/>
</dbReference>
<dbReference type="Gene3D" id="3.40.190.10">
    <property type="entry name" value="Periplasmic binding protein-like II"/>
    <property type="match status" value="2"/>
</dbReference>
<dbReference type="RefSeq" id="WP_168875958.1">
    <property type="nucleotide sequence ID" value="NZ_JABAIM010000001.1"/>
</dbReference>
<keyword evidence="5" id="KW-1185">Reference proteome</keyword>
<evidence type="ECO:0000256" key="2">
    <source>
        <dbReference type="SAM" id="SignalP"/>
    </source>
</evidence>
<dbReference type="Pfam" id="PF00497">
    <property type="entry name" value="SBP_bac_3"/>
    <property type="match status" value="1"/>
</dbReference>
<dbReference type="SMART" id="SM00062">
    <property type="entry name" value="PBPb"/>
    <property type="match status" value="1"/>
</dbReference>
<dbReference type="InterPro" id="IPR001638">
    <property type="entry name" value="Solute-binding_3/MltF_N"/>
</dbReference>
<sequence length="249" mass="28196">MRLIWLRFCLCCLLLHATALHAQTLRVVGTTFARIYEQNGYGEFSGMGVDLVRELAQRLGYDIQFELYPWPRAQQMVELGQADVLVGPYKTPERIARFTFAATPFYRDEILFYARRSSPNWDGNTSSLYGKKVGVVAGWVYTPQFDAIKGNLELTTADQVETGLRMLDFGRIDLLAVNQRNTQPVLIQLGLISKLTPVQPALGSQVGYLAFPRQPRFEALRSDMDRVFQQLLANGTLTRLSQKWSVALP</sequence>
<name>A0A847S9U9_9NEIS</name>
<evidence type="ECO:0000313" key="5">
    <source>
        <dbReference type="Proteomes" id="UP000587991"/>
    </source>
</evidence>
<proteinExistence type="predicted"/>
<dbReference type="AlphaFoldDB" id="A0A847S9U9"/>
<evidence type="ECO:0000259" key="3">
    <source>
        <dbReference type="SMART" id="SM00062"/>
    </source>
</evidence>
<dbReference type="PANTHER" id="PTHR35936">
    <property type="entry name" value="MEMBRANE-BOUND LYTIC MUREIN TRANSGLYCOSYLASE F"/>
    <property type="match status" value="1"/>
</dbReference>
<reference evidence="4 5" key="1">
    <citation type="submission" date="2020-04" db="EMBL/GenBank/DDBJ databases">
        <title>Draft genome of Leeia sp. IMCC25680.</title>
        <authorList>
            <person name="Song J."/>
            <person name="Cho J.-C."/>
        </authorList>
    </citation>
    <scope>NUCLEOTIDE SEQUENCE [LARGE SCALE GENOMIC DNA]</scope>
    <source>
        <strain evidence="4 5">IMCC25680</strain>
    </source>
</reference>
<feature type="chain" id="PRO_5032922716" evidence="2">
    <location>
        <begin position="23"/>
        <end position="249"/>
    </location>
</feature>
<keyword evidence="1 2" id="KW-0732">Signal</keyword>
<accession>A0A847S9U9</accession>
<feature type="domain" description="Solute-binding protein family 3/N-terminal" evidence="3">
    <location>
        <begin position="24"/>
        <end position="248"/>
    </location>
</feature>
<organism evidence="4 5">
    <name type="scientific">Leeia aquatica</name>
    <dbReference type="NCBI Taxonomy" id="2725557"/>
    <lineage>
        <taxon>Bacteria</taxon>
        <taxon>Pseudomonadati</taxon>
        <taxon>Pseudomonadota</taxon>
        <taxon>Betaproteobacteria</taxon>
        <taxon>Neisseriales</taxon>
        <taxon>Leeiaceae</taxon>
        <taxon>Leeia</taxon>
    </lineage>
</organism>
<evidence type="ECO:0000313" key="4">
    <source>
        <dbReference type="EMBL" id="NLR74336.1"/>
    </source>
</evidence>
<dbReference type="EMBL" id="JABAIM010000001">
    <property type="protein sequence ID" value="NLR74336.1"/>
    <property type="molecule type" value="Genomic_DNA"/>
</dbReference>
<protein>
    <submittedName>
        <fullName evidence="4">Amino acid ABC transporter substrate-binding protein</fullName>
    </submittedName>
</protein>
<dbReference type="SUPFAM" id="SSF53850">
    <property type="entry name" value="Periplasmic binding protein-like II"/>
    <property type="match status" value="1"/>
</dbReference>